<dbReference type="AlphaFoldDB" id="A0A8J7WJP2"/>
<protein>
    <submittedName>
        <fullName evidence="2">YdcF family protein</fullName>
    </submittedName>
</protein>
<proteinExistence type="predicted"/>
<dbReference type="PANTHER" id="PTHR30336">
    <property type="entry name" value="INNER MEMBRANE PROTEIN, PROBABLE PERMEASE"/>
    <property type="match status" value="1"/>
</dbReference>
<dbReference type="Proteomes" id="UP000681356">
    <property type="component" value="Unassembled WGS sequence"/>
</dbReference>
<feature type="domain" description="DUF218" evidence="1">
    <location>
        <begin position="7"/>
        <end position="140"/>
    </location>
</feature>
<comment type="caution">
    <text evidence="2">The sequence shown here is derived from an EMBL/GenBank/DDBJ whole genome shotgun (WGS) entry which is preliminary data.</text>
</comment>
<dbReference type="InterPro" id="IPR014729">
    <property type="entry name" value="Rossmann-like_a/b/a_fold"/>
</dbReference>
<dbReference type="CDD" id="cd06259">
    <property type="entry name" value="YdcF-like"/>
    <property type="match status" value="1"/>
</dbReference>
<accession>A0A8J7WJP2</accession>
<name>A0A8J7WJP2_9RHOB</name>
<keyword evidence="3" id="KW-1185">Reference proteome</keyword>
<organism evidence="2 3">
    <name type="scientific">Thetidibacter halocola</name>
    <dbReference type="NCBI Taxonomy" id="2827239"/>
    <lineage>
        <taxon>Bacteria</taxon>
        <taxon>Pseudomonadati</taxon>
        <taxon>Pseudomonadota</taxon>
        <taxon>Alphaproteobacteria</taxon>
        <taxon>Rhodobacterales</taxon>
        <taxon>Roseobacteraceae</taxon>
        <taxon>Thetidibacter</taxon>
    </lineage>
</organism>
<sequence>MNESLPVALVLGAMVRPDGTPSVTLRRRAEHAARLFHAGRVGAVLASGGVRLPDLPSEAAVIREICRAGGVPDEVLHLEEAARSTEENILLSAPLIRHLAAGRVLIVTDLWHGPRARLVARRQGLHAGLAPVPLRGANPGYVLRATLRESVAYAGYWIAGKGR</sequence>
<dbReference type="GO" id="GO:0005886">
    <property type="term" value="C:plasma membrane"/>
    <property type="evidence" value="ECO:0007669"/>
    <property type="project" value="TreeGrafter"/>
</dbReference>
<evidence type="ECO:0000313" key="3">
    <source>
        <dbReference type="Proteomes" id="UP000681356"/>
    </source>
</evidence>
<gene>
    <name evidence="2" type="ORF">KB874_19630</name>
</gene>
<dbReference type="PANTHER" id="PTHR30336:SF20">
    <property type="entry name" value="DUF218 DOMAIN-CONTAINING PROTEIN"/>
    <property type="match status" value="1"/>
</dbReference>
<reference evidence="2" key="1">
    <citation type="submission" date="2021-04" db="EMBL/GenBank/DDBJ databases">
        <authorList>
            <person name="Yoon J."/>
        </authorList>
    </citation>
    <scope>NUCLEOTIDE SEQUENCE</scope>
    <source>
        <strain evidence="2">KMU-90</strain>
    </source>
</reference>
<dbReference type="InterPro" id="IPR051599">
    <property type="entry name" value="Cell_Envelope_Assoc"/>
</dbReference>
<dbReference type="Pfam" id="PF02698">
    <property type="entry name" value="DUF218"/>
    <property type="match status" value="1"/>
</dbReference>
<evidence type="ECO:0000313" key="2">
    <source>
        <dbReference type="EMBL" id="MBS0126298.1"/>
    </source>
</evidence>
<evidence type="ECO:0000259" key="1">
    <source>
        <dbReference type="Pfam" id="PF02698"/>
    </source>
</evidence>
<dbReference type="InterPro" id="IPR003848">
    <property type="entry name" value="DUF218"/>
</dbReference>
<dbReference type="RefSeq" id="WP_212538266.1">
    <property type="nucleotide sequence ID" value="NZ_JAGTUU010000009.1"/>
</dbReference>
<dbReference type="Gene3D" id="3.40.50.620">
    <property type="entry name" value="HUPs"/>
    <property type="match status" value="1"/>
</dbReference>
<dbReference type="EMBL" id="JAGTUU010000009">
    <property type="protein sequence ID" value="MBS0126298.1"/>
    <property type="molecule type" value="Genomic_DNA"/>
</dbReference>